<name>A0A8X6UGA3_NEPPI</name>
<feature type="non-terminal residue" evidence="1">
    <location>
        <position position="85"/>
    </location>
</feature>
<proteinExistence type="predicted"/>
<reference evidence="1" key="1">
    <citation type="submission" date="2020-08" db="EMBL/GenBank/DDBJ databases">
        <title>Multicomponent nature underlies the extraordinary mechanical properties of spider dragline silk.</title>
        <authorList>
            <person name="Kono N."/>
            <person name="Nakamura H."/>
            <person name="Mori M."/>
            <person name="Yoshida Y."/>
            <person name="Ohtoshi R."/>
            <person name="Malay A.D."/>
            <person name="Moran D.A.P."/>
            <person name="Tomita M."/>
            <person name="Numata K."/>
            <person name="Arakawa K."/>
        </authorList>
    </citation>
    <scope>NUCLEOTIDE SEQUENCE</scope>
</reference>
<comment type="caution">
    <text evidence="1">The sequence shown here is derived from an EMBL/GenBank/DDBJ whole genome shotgun (WGS) entry which is preliminary data.</text>
</comment>
<keyword evidence="2" id="KW-1185">Reference proteome</keyword>
<organism evidence="1 2">
    <name type="scientific">Nephila pilipes</name>
    <name type="common">Giant wood spider</name>
    <name type="synonym">Nephila maculata</name>
    <dbReference type="NCBI Taxonomy" id="299642"/>
    <lineage>
        <taxon>Eukaryota</taxon>
        <taxon>Metazoa</taxon>
        <taxon>Ecdysozoa</taxon>
        <taxon>Arthropoda</taxon>
        <taxon>Chelicerata</taxon>
        <taxon>Arachnida</taxon>
        <taxon>Araneae</taxon>
        <taxon>Araneomorphae</taxon>
        <taxon>Entelegynae</taxon>
        <taxon>Araneoidea</taxon>
        <taxon>Nephilidae</taxon>
        <taxon>Nephila</taxon>
    </lineage>
</organism>
<dbReference type="EMBL" id="BMAW01125824">
    <property type="protein sequence ID" value="GFU14233.1"/>
    <property type="molecule type" value="Genomic_DNA"/>
</dbReference>
<sequence>MEQKSLAQTRHQKNVNIIIEKSDEQRFQIPTKGPNLLRRYHSRNIQFRLCSTRIVTPDTVWGCMSYRGAGRLDFIGGIMSTIQFI</sequence>
<gene>
    <name evidence="1" type="ORF">NPIL_248531</name>
</gene>
<evidence type="ECO:0000313" key="2">
    <source>
        <dbReference type="Proteomes" id="UP000887013"/>
    </source>
</evidence>
<dbReference type="Proteomes" id="UP000887013">
    <property type="component" value="Unassembled WGS sequence"/>
</dbReference>
<dbReference type="AlphaFoldDB" id="A0A8X6UGA3"/>
<evidence type="ECO:0000313" key="1">
    <source>
        <dbReference type="EMBL" id="GFU14233.1"/>
    </source>
</evidence>
<protein>
    <submittedName>
        <fullName evidence="1">Uncharacterized protein</fullName>
    </submittedName>
</protein>
<accession>A0A8X6UGA3</accession>